<reference evidence="2" key="1">
    <citation type="submission" date="2021-06" db="EMBL/GenBank/DDBJ databases">
        <authorList>
            <consortium name="DOE Joint Genome Institute"/>
            <person name="Mondo S.J."/>
            <person name="Amses K.R."/>
            <person name="Simmons D.R."/>
            <person name="Longcore J.E."/>
            <person name="Seto K."/>
            <person name="Alves G.H."/>
            <person name="Bonds A.E."/>
            <person name="Quandt C.A."/>
            <person name="Davis W.J."/>
            <person name="Chang Y."/>
            <person name="Letcher P.M."/>
            <person name="Powell M.J."/>
            <person name="Kuo A."/>
            <person name="Labutti K."/>
            <person name="Pangilinan J."/>
            <person name="Andreopoulos W."/>
            <person name="Tritt A."/>
            <person name="Riley R."/>
            <person name="Hundley H."/>
            <person name="Johnson J."/>
            <person name="Lipzen A."/>
            <person name="Barry K."/>
            <person name="Berbee M.L."/>
            <person name="Buchler N.E."/>
            <person name="Grigoriev I.V."/>
            <person name="Spatafora J.W."/>
            <person name="Stajich J.E."/>
            <person name="James T.Y."/>
        </authorList>
    </citation>
    <scope>NUCLEOTIDE SEQUENCE</scope>
    <source>
        <strain evidence="2">AG</strain>
    </source>
</reference>
<evidence type="ECO:0000256" key="1">
    <source>
        <dbReference type="SAM" id="SignalP"/>
    </source>
</evidence>
<dbReference type="EMBL" id="MU620945">
    <property type="protein sequence ID" value="KAI8577140.1"/>
    <property type="molecule type" value="Genomic_DNA"/>
</dbReference>
<protein>
    <submittedName>
        <fullName evidence="2">Uncharacterized protein</fullName>
    </submittedName>
</protein>
<evidence type="ECO:0000313" key="3">
    <source>
        <dbReference type="Proteomes" id="UP001206595"/>
    </source>
</evidence>
<accession>A0AAD5HAJ0</accession>
<proteinExistence type="predicted"/>
<reference evidence="2" key="2">
    <citation type="journal article" date="2022" name="Proc. Natl. Acad. Sci. U.S.A.">
        <title>Diploid-dominant life cycles characterize the early evolution of Fungi.</title>
        <authorList>
            <person name="Amses K.R."/>
            <person name="Simmons D.R."/>
            <person name="Longcore J.E."/>
            <person name="Mondo S.J."/>
            <person name="Seto K."/>
            <person name="Jeronimo G.H."/>
            <person name="Bonds A.E."/>
            <person name="Quandt C.A."/>
            <person name="Davis W.J."/>
            <person name="Chang Y."/>
            <person name="Federici B.A."/>
            <person name="Kuo A."/>
            <person name="LaButti K."/>
            <person name="Pangilinan J."/>
            <person name="Andreopoulos W."/>
            <person name="Tritt A."/>
            <person name="Riley R."/>
            <person name="Hundley H."/>
            <person name="Johnson J."/>
            <person name="Lipzen A."/>
            <person name="Barry K."/>
            <person name="Lang B.F."/>
            <person name="Cuomo C.A."/>
            <person name="Buchler N.E."/>
            <person name="Grigoriev I.V."/>
            <person name="Spatafora J.W."/>
            <person name="Stajich J.E."/>
            <person name="James T.Y."/>
        </authorList>
    </citation>
    <scope>NUCLEOTIDE SEQUENCE</scope>
    <source>
        <strain evidence="2">AG</strain>
    </source>
</reference>
<feature type="signal peptide" evidence="1">
    <location>
        <begin position="1"/>
        <end position="19"/>
    </location>
</feature>
<dbReference type="RefSeq" id="XP_051442144.1">
    <property type="nucleotide sequence ID" value="XM_051591101.1"/>
</dbReference>
<dbReference type="AlphaFoldDB" id="A0AAD5HAJ0"/>
<organism evidence="2 3">
    <name type="scientific">Umbelopsis ramanniana AG</name>
    <dbReference type="NCBI Taxonomy" id="1314678"/>
    <lineage>
        <taxon>Eukaryota</taxon>
        <taxon>Fungi</taxon>
        <taxon>Fungi incertae sedis</taxon>
        <taxon>Mucoromycota</taxon>
        <taxon>Mucoromycotina</taxon>
        <taxon>Umbelopsidomycetes</taxon>
        <taxon>Umbelopsidales</taxon>
        <taxon>Umbelopsidaceae</taxon>
        <taxon>Umbelopsis</taxon>
    </lineage>
</organism>
<keyword evidence="1" id="KW-0732">Signal</keyword>
<comment type="caution">
    <text evidence="2">The sequence shown here is derived from an EMBL/GenBank/DDBJ whole genome shotgun (WGS) entry which is preliminary data.</text>
</comment>
<dbReference type="Proteomes" id="UP001206595">
    <property type="component" value="Unassembled WGS sequence"/>
</dbReference>
<gene>
    <name evidence="2" type="ORF">K450DRAFT_253801</name>
</gene>
<evidence type="ECO:0000313" key="2">
    <source>
        <dbReference type="EMBL" id="KAI8577140.1"/>
    </source>
</evidence>
<dbReference type="GeneID" id="75916444"/>
<name>A0AAD5HAJ0_UMBRA</name>
<sequence length="97" mass="10671">MKWTLLTLMLTALITLALAYDGNSICEVQGFKISFSKVSDCCLKNTGGSNFKNNTLYCTLPVSKEGSFRNFVVTFLWQACSPAWLSACDNKCIDAPT</sequence>
<feature type="chain" id="PRO_5042051178" evidence="1">
    <location>
        <begin position="20"/>
        <end position="97"/>
    </location>
</feature>
<keyword evidence="3" id="KW-1185">Reference proteome</keyword>